<accession>A0A2H0V388</accession>
<dbReference type="EMBL" id="PFAR01000045">
    <property type="protein sequence ID" value="PIR92889.1"/>
    <property type="molecule type" value="Genomic_DNA"/>
</dbReference>
<dbReference type="SUPFAM" id="SSF52402">
    <property type="entry name" value="Adenine nucleotide alpha hydrolases-like"/>
    <property type="match status" value="1"/>
</dbReference>
<proteinExistence type="predicted"/>
<comment type="caution">
    <text evidence="1">The sequence shown here is derived from an EMBL/GenBank/DDBJ whole genome shotgun (WGS) entry which is preliminary data.</text>
</comment>
<evidence type="ECO:0000313" key="1">
    <source>
        <dbReference type="EMBL" id="PIR92889.1"/>
    </source>
</evidence>
<dbReference type="Proteomes" id="UP000228626">
    <property type="component" value="Unassembled WGS sequence"/>
</dbReference>
<evidence type="ECO:0008006" key="3">
    <source>
        <dbReference type="Google" id="ProtNLM"/>
    </source>
</evidence>
<evidence type="ECO:0000313" key="2">
    <source>
        <dbReference type="Proteomes" id="UP000228626"/>
    </source>
</evidence>
<dbReference type="AlphaFoldDB" id="A0A2H0V388"/>
<sequence>MAKREAKKNLKSLNIDAKVTKGGLTVIVNGKEFSITYPREIWQKYPAKAKEALKDNAAYSSTIFLPQMFDLTKIYYQTARPLSETFLFKNGIYDMPCCAIADEKSSLGYVKKFFNTQYIFADNKIKTARNNFHKKTMPAAIIPFSFGKESLLSAALCREIGIKPILVNFIEPANEFEYFHKKKLIKKFEAETGLKVYTIEYGPGILRYGKYWNLETELGWGLQTTEYSMLSVPLADYFKADYIILGNEQSCNDVFFNKEGVLTYKAGYDQHGDWTPQQGLLASLIAGRKIEVISFMEPLYEIAITKILHGRYPEYGKYQMSCMADNEKAKTNRWCQYCVKCGYIFALGSAFNIDLKKIGFTENLFDREHASVYEHFFKYDPQAPAYGSEEELGLAFYLACLKGRSGYSIDLFKKTKLKKFERNQKKLIKKYLGITPGWILPNGLTKKILKIYQQELSRL</sequence>
<protein>
    <recommendedName>
        <fullName evidence="3">UDP-N-acetyl-alpha-D-muramoyl-L-alanyl-L-glutamate epimerase</fullName>
    </recommendedName>
</protein>
<organism evidence="1 2">
    <name type="scientific">Candidatus Falkowbacteria bacterium CG10_big_fil_rev_8_21_14_0_10_43_10</name>
    <dbReference type="NCBI Taxonomy" id="1974567"/>
    <lineage>
        <taxon>Bacteria</taxon>
        <taxon>Candidatus Falkowiibacteriota</taxon>
    </lineage>
</organism>
<gene>
    <name evidence="1" type="ORF">COT99_03785</name>
</gene>
<name>A0A2H0V388_9BACT</name>
<reference evidence="2" key="1">
    <citation type="submission" date="2017-09" db="EMBL/GenBank/DDBJ databases">
        <title>Depth-based differentiation of microbial function through sediment-hosted aquifers and enrichment of novel symbionts in the deep terrestrial subsurface.</title>
        <authorList>
            <person name="Probst A.J."/>
            <person name="Ladd B."/>
            <person name="Jarett J.K."/>
            <person name="Geller-Mcgrath D.E."/>
            <person name="Sieber C.M.K."/>
            <person name="Emerson J.B."/>
            <person name="Anantharaman K."/>
            <person name="Thomas B.C."/>
            <person name="Malmstrom R."/>
            <person name="Stieglmeier M."/>
            <person name="Klingl A."/>
            <person name="Woyke T."/>
            <person name="Ryan C.M."/>
            <person name="Banfield J.F."/>
        </authorList>
    </citation>
    <scope>NUCLEOTIDE SEQUENCE [LARGE SCALE GENOMIC DNA]</scope>
</reference>